<dbReference type="InterPro" id="IPR028098">
    <property type="entry name" value="Glyco_trans_4-like_N"/>
</dbReference>
<dbReference type="SUPFAM" id="SSF53756">
    <property type="entry name" value="UDP-Glycosyltransferase/glycogen phosphorylase"/>
    <property type="match status" value="1"/>
</dbReference>
<dbReference type="PANTHER" id="PTHR45947">
    <property type="entry name" value="SULFOQUINOVOSYL TRANSFERASE SQD2"/>
    <property type="match status" value="1"/>
</dbReference>
<dbReference type="Pfam" id="PF13439">
    <property type="entry name" value="Glyco_transf_4"/>
    <property type="match status" value="1"/>
</dbReference>
<dbReference type="InterPro" id="IPR050194">
    <property type="entry name" value="Glycosyltransferase_grp1"/>
</dbReference>
<gene>
    <name evidence="3" type="ORF">KEM10_21010</name>
</gene>
<dbReference type="CDD" id="cd03801">
    <property type="entry name" value="GT4_PimA-like"/>
    <property type="match status" value="1"/>
</dbReference>
<keyword evidence="4" id="KW-1185">Reference proteome</keyword>
<evidence type="ECO:0000259" key="1">
    <source>
        <dbReference type="Pfam" id="PF00534"/>
    </source>
</evidence>
<feature type="domain" description="Glycosyltransferase subfamily 4-like N-terminal" evidence="2">
    <location>
        <begin position="14"/>
        <end position="173"/>
    </location>
</feature>
<dbReference type="Pfam" id="PF00534">
    <property type="entry name" value="Glycos_transf_1"/>
    <property type="match status" value="1"/>
</dbReference>
<proteinExistence type="predicted"/>
<dbReference type="EMBL" id="JAGUCO010000029">
    <property type="protein sequence ID" value="MBS2100781.1"/>
    <property type="molecule type" value="Genomic_DNA"/>
</dbReference>
<organism evidence="3 4">
    <name type="scientific">Carboxylicivirga linearis</name>
    <dbReference type="NCBI Taxonomy" id="1628157"/>
    <lineage>
        <taxon>Bacteria</taxon>
        <taxon>Pseudomonadati</taxon>
        <taxon>Bacteroidota</taxon>
        <taxon>Bacteroidia</taxon>
        <taxon>Marinilabiliales</taxon>
        <taxon>Marinilabiliaceae</taxon>
        <taxon>Carboxylicivirga</taxon>
    </lineage>
</organism>
<comment type="caution">
    <text evidence="3">The sequence shown here is derived from an EMBL/GenBank/DDBJ whole genome shotgun (WGS) entry which is preliminary data.</text>
</comment>
<evidence type="ECO:0000313" key="3">
    <source>
        <dbReference type="EMBL" id="MBS2100781.1"/>
    </source>
</evidence>
<dbReference type="Gene3D" id="3.40.50.2000">
    <property type="entry name" value="Glycogen Phosphorylase B"/>
    <property type="match status" value="2"/>
</dbReference>
<name>A0ABS5K2N5_9BACT</name>
<dbReference type="Proteomes" id="UP000708576">
    <property type="component" value="Unassembled WGS sequence"/>
</dbReference>
<sequence>MNIIVLAKDYPPTIGGVENYSYYLAEGLGKRHKVQVITFEGKNNENTFIDHVTVKRIKFGRQVSELLKGIGLFFYLLCRLLGKKIDIVYATTWKVALPAVLIKRLFGYRLFITCHGAEITRHKKSRMLMWLMKKTFSISDKIITVSEFTKSIVHEYSDEINEKVKVVYNGIDIGSLKRYSLKEARNELLLPQEKFIITTISRIDSRKGHELVIRSIPKIIKEDTEFLYVIIGNGPNKNYLEQLVIDMNLKDYVEFKGFVSSKLLDYYYSATDVFVMVNTMDDDLDFEGFGLVFAEAGYYYKPSIGGNNAGPREVISDGETGLLVNSNENDVSTALMYFFSNKSKIQEFGYNANKRMGDLFTIDKMVEGVDKIICEKDMIY</sequence>
<evidence type="ECO:0000313" key="4">
    <source>
        <dbReference type="Proteomes" id="UP000708576"/>
    </source>
</evidence>
<accession>A0ABS5K2N5</accession>
<feature type="domain" description="Glycosyl transferase family 1" evidence="1">
    <location>
        <begin position="183"/>
        <end position="355"/>
    </location>
</feature>
<dbReference type="PANTHER" id="PTHR45947:SF3">
    <property type="entry name" value="SULFOQUINOVOSYL TRANSFERASE SQD2"/>
    <property type="match status" value="1"/>
</dbReference>
<reference evidence="3 4" key="1">
    <citation type="journal article" date="2015" name="Int. J. Syst. Evol. Microbiol.">
        <title>Carboxylicivirga linearis sp. nov., isolated from a sea cucumber culture pond.</title>
        <authorList>
            <person name="Wang F.Q."/>
            <person name="Zhou Y.X."/>
            <person name="Lin X.Z."/>
            <person name="Chen G.J."/>
            <person name="Du Z.J."/>
        </authorList>
    </citation>
    <scope>NUCLEOTIDE SEQUENCE [LARGE SCALE GENOMIC DNA]</scope>
    <source>
        <strain evidence="3 4">FB218</strain>
    </source>
</reference>
<evidence type="ECO:0000259" key="2">
    <source>
        <dbReference type="Pfam" id="PF13439"/>
    </source>
</evidence>
<dbReference type="InterPro" id="IPR001296">
    <property type="entry name" value="Glyco_trans_1"/>
</dbReference>
<dbReference type="RefSeq" id="WP_212219303.1">
    <property type="nucleotide sequence ID" value="NZ_JAGUCO010000029.1"/>
</dbReference>
<protein>
    <submittedName>
        <fullName evidence="3">Glycosyltransferase family 4 protein</fullName>
    </submittedName>
</protein>